<keyword evidence="3" id="KW-1185">Reference proteome</keyword>
<evidence type="ECO:0000313" key="3">
    <source>
        <dbReference type="Proteomes" id="UP000494363"/>
    </source>
</evidence>
<organism evidence="2 3">
    <name type="scientific">Paraburkholderia humisilvae</name>
    <dbReference type="NCBI Taxonomy" id="627669"/>
    <lineage>
        <taxon>Bacteria</taxon>
        <taxon>Pseudomonadati</taxon>
        <taxon>Pseudomonadota</taxon>
        <taxon>Betaproteobacteria</taxon>
        <taxon>Burkholderiales</taxon>
        <taxon>Burkholderiaceae</taxon>
        <taxon>Paraburkholderia</taxon>
    </lineage>
</organism>
<protein>
    <submittedName>
        <fullName evidence="2">Uncharacterized protein</fullName>
    </submittedName>
</protein>
<evidence type="ECO:0000313" key="2">
    <source>
        <dbReference type="EMBL" id="CAB3764162.1"/>
    </source>
</evidence>
<name>A0A6J5EG40_9BURK</name>
<reference evidence="2 3" key="1">
    <citation type="submission" date="2020-04" db="EMBL/GenBank/DDBJ databases">
        <authorList>
            <person name="De Canck E."/>
        </authorList>
    </citation>
    <scope>NUCLEOTIDE SEQUENCE [LARGE SCALE GENOMIC DNA]</scope>
    <source>
        <strain evidence="2 3">LMG 29542</strain>
    </source>
</reference>
<feature type="region of interest" description="Disordered" evidence="1">
    <location>
        <begin position="1"/>
        <end position="59"/>
    </location>
</feature>
<dbReference type="EMBL" id="CADIKH010000023">
    <property type="protein sequence ID" value="CAB3764162.1"/>
    <property type="molecule type" value="Genomic_DNA"/>
</dbReference>
<proteinExistence type="predicted"/>
<sequence length="121" mass="11479">MTDTTEKAGTGQGLTQLSASTSGDTGAGTNASTQTPAGSAAAATGADAQSTAAAQPAATTDSESLALLRKIDANVGVLTTRMENVEKVAARSGAVAGAVAGGLTGGIVGAGIAFARAKLGW</sequence>
<evidence type="ECO:0000256" key="1">
    <source>
        <dbReference type="SAM" id="MobiDB-lite"/>
    </source>
</evidence>
<dbReference type="AlphaFoldDB" id="A0A6J5EG40"/>
<feature type="compositionally biased region" description="Low complexity" evidence="1">
    <location>
        <begin position="31"/>
        <end position="59"/>
    </location>
</feature>
<dbReference type="RefSeq" id="WP_175228827.1">
    <property type="nucleotide sequence ID" value="NZ_CADIKH010000023.1"/>
</dbReference>
<gene>
    <name evidence="2" type="ORF">LMG29542_04798</name>
</gene>
<dbReference type="Proteomes" id="UP000494363">
    <property type="component" value="Unassembled WGS sequence"/>
</dbReference>
<feature type="compositionally biased region" description="Polar residues" evidence="1">
    <location>
        <begin position="13"/>
        <end position="30"/>
    </location>
</feature>
<accession>A0A6J5EG40</accession>